<keyword evidence="6" id="KW-1185">Reference proteome</keyword>
<dbReference type="EMBL" id="FOVC01000006">
    <property type="protein sequence ID" value="SFN37283.1"/>
    <property type="molecule type" value="Genomic_DNA"/>
</dbReference>
<gene>
    <name evidence="5" type="ORF">SAMN05216516_106111</name>
</gene>
<dbReference type="AlphaFoldDB" id="A0A1I4YHK1"/>
<dbReference type="Gene3D" id="3.90.180.10">
    <property type="entry name" value="Medium-chain alcohol dehydrogenases, catalytic domain"/>
    <property type="match status" value="1"/>
</dbReference>
<dbReference type="PANTHER" id="PTHR42940">
    <property type="entry name" value="ALCOHOL DEHYDROGENASE 1-RELATED"/>
    <property type="match status" value="1"/>
</dbReference>
<organism evidence="5 6">
    <name type="scientific">Izhakiella capsodis</name>
    <dbReference type="NCBI Taxonomy" id="1367852"/>
    <lineage>
        <taxon>Bacteria</taxon>
        <taxon>Pseudomonadati</taxon>
        <taxon>Pseudomonadota</taxon>
        <taxon>Gammaproteobacteria</taxon>
        <taxon>Enterobacterales</taxon>
        <taxon>Erwiniaceae</taxon>
        <taxon>Izhakiella</taxon>
    </lineage>
</organism>
<dbReference type="GO" id="GO:0046872">
    <property type="term" value="F:metal ion binding"/>
    <property type="evidence" value="ECO:0007669"/>
    <property type="project" value="UniProtKB-KW"/>
</dbReference>
<keyword evidence="2" id="KW-0479">Metal-binding</keyword>
<dbReference type="PANTHER" id="PTHR42940:SF8">
    <property type="entry name" value="VACUOLAR PROTEIN SORTING-ASSOCIATED PROTEIN 11"/>
    <property type="match status" value="1"/>
</dbReference>
<evidence type="ECO:0000313" key="5">
    <source>
        <dbReference type="EMBL" id="SFN37283.1"/>
    </source>
</evidence>
<protein>
    <submittedName>
        <fullName evidence="5">Alcohol dehydrogenase, propanol-preferring</fullName>
    </submittedName>
</protein>
<evidence type="ECO:0000256" key="1">
    <source>
        <dbReference type="ARBA" id="ARBA00001947"/>
    </source>
</evidence>
<dbReference type="STRING" id="1367852.SAMN05216516_106111"/>
<sequence length="92" mass="9804">MNRLLALCAVVLNGLPPGKFDGSIFAMDLDGITVRGSIVGTRKDLQGALDFAGRHKVKASITVEPLKNISDIFAHMPAGKIEGRIVVDMNIS</sequence>
<name>A0A1I4YHK1_9GAMM</name>
<dbReference type="GO" id="GO:0016491">
    <property type="term" value="F:oxidoreductase activity"/>
    <property type="evidence" value="ECO:0007669"/>
    <property type="project" value="UniProtKB-KW"/>
</dbReference>
<evidence type="ECO:0000256" key="3">
    <source>
        <dbReference type="ARBA" id="ARBA00022833"/>
    </source>
</evidence>
<accession>A0A1I4YHK1</accession>
<keyword evidence="3" id="KW-0862">Zinc</keyword>
<dbReference type="Proteomes" id="UP000242222">
    <property type="component" value="Unassembled WGS sequence"/>
</dbReference>
<dbReference type="Gene3D" id="3.40.50.720">
    <property type="entry name" value="NAD(P)-binding Rossmann-like Domain"/>
    <property type="match status" value="1"/>
</dbReference>
<evidence type="ECO:0000256" key="2">
    <source>
        <dbReference type="ARBA" id="ARBA00022723"/>
    </source>
</evidence>
<reference evidence="6" key="1">
    <citation type="submission" date="2016-10" db="EMBL/GenBank/DDBJ databases">
        <authorList>
            <person name="Varghese N."/>
            <person name="Submissions S."/>
        </authorList>
    </citation>
    <scope>NUCLEOTIDE SEQUENCE [LARGE SCALE GENOMIC DNA]</scope>
    <source>
        <strain evidence="6">N6PO6</strain>
    </source>
</reference>
<evidence type="ECO:0000313" key="6">
    <source>
        <dbReference type="Proteomes" id="UP000242222"/>
    </source>
</evidence>
<keyword evidence="4" id="KW-0560">Oxidoreductase</keyword>
<proteinExistence type="predicted"/>
<evidence type="ECO:0000256" key="4">
    <source>
        <dbReference type="ARBA" id="ARBA00023002"/>
    </source>
</evidence>
<comment type="cofactor">
    <cofactor evidence="1">
        <name>Zn(2+)</name>
        <dbReference type="ChEBI" id="CHEBI:29105"/>
    </cofactor>
</comment>